<dbReference type="InterPro" id="IPR051783">
    <property type="entry name" value="NAD(P)-dependent_oxidoreduct"/>
</dbReference>
<dbReference type="PANTHER" id="PTHR48079:SF6">
    <property type="entry name" value="NAD(P)-BINDING DOMAIN-CONTAINING PROTEIN-RELATED"/>
    <property type="match status" value="1"/>
</dbReference>
<dbReference type="RefSeq" id="WP_092820748.1">
    <property type="nucleotide sequence ID" value="NZ_BAABKJ010000013.1"/>
</dbReference>
<dbReference type="InterPro" id="IPR036291">
    <property type="entry name" value="NAD(P)-bd_dom_sf"/>
</dbReference>
<sequence length="268" mass="30811">MRILFIGYGKTSTRVAKQLFQQGHQITTISQSSKTDAYATHLIQDVHQLDLDHLEPVDWVYVLLSPSQSTVQGYQQTYVDSVQPIVNALKQHPLQRIVVVSSTRVYGENAGERIDDESALQPVDEQGKLLWKMEQLYQQAFPQQCIVIRPTGIYGTSVARMIKLAESTKTYANMHWSNRIHIDDLARFLAHLLHVEHPEPSYIVTNNQPVPLHEVIQWFQRQLNLSELVVESQKKTGKRIYATRMPETGFQLEHEDCFGDYAELLKVE</sequence>
<dbReference type="GO" id="GO:0004029">
    <property type="term" value="F:aldehyde dehydrogenase (NAD+) activity"/>
    <property type="evidence" value="ECO:0007669"/>
    <property type="project" value="TreeGrafter"/>
</dbReference>
<dbReference type="GO" id="GO:0005737">
    <property type="term" value="C:cytoplasm"/>
    <property type="evidence" value="ECO:0007669"/>
    <property type="project" value="TreeGrafter"/>
</dbReference>
<name>A0A1G6PBH7_9GAMM</name>
<dbReference type="InterPro" id="IPR016040">
    <property type="entry name" value="NAD(P)-bd_dom"/>
</dbReference>
<dbReference type="Pfam" id="PF13460">
    <property type="entry name" value="NAD_binding_10"/>
    <property type="match status" value="1"/>
</dbReference>
<dbReference type="PANTHER" id="PTHR48079">
    <property type="entry name" value="PROTEIN YEEZ"/>
    <property type="match status" value="1"/>
</dbReference>
<reference evidence="3" key="1">
    <citation type="submission" date="2016-09" db="EMBL/GenBank/DDBJ databases">
        <authorList>
            <person name="Varghese N."/>
            <person name="Submissions S."/>
        </authorList>
    </citation>
    <scope>NUCLEOTIDE SEQUENCE [LARGE SCALE GENOMIC DNA]</scope>
    <source>
        <strain evidence="3">ANC 4667</strain>
    </source>
</reference>
<dbReference type="EMBL" id="FMYO01000013">
    <property type="protein sequence ID" value="SDC77419.1"/>
    <property type="molecule type" value="Genomic_DNA"/>
</dbReference>
<evidence type="ECO:0000313" key="2">
    <source>
        <dbReference type="EMBL" id="SDC77419.1"/>
    </source>
</evidence>
<dbReference type="AlphaFoldDB" id="A0A1G6PBH7"/>
<evidence type="ECO:0000259" key="1">
    <source>
        <dbReference type="Pfam" id="PF13460"/>
    </source>
</evidence>
<organism evidence="2 3">
    <name type="scientific">Acinetobacter kookii</name>
    <dbReference type="NCBI Taxonomy" id="1226327"/>
    <lineage>
        <taxon>Bacteria</taxon>
        <taxon>Pseudomonadati</taxon>
        <taxon>Pseudomonadota</taxon>
        <taxon>Gammaproteobacteria</taxon>
        <taxon>Moraxellales</taxon>
        <taxon>Moraxellaceae</taxon>
        <taxon>Acinetobacter</taxon>
    </lineage>
</organism>
<evidence type="ECO:0000313" key="3">
    <source>
        <dbReference type="Proteomes" id="UP000243468"/>
    </source>
</evidence>
<dbReference type="OrthoDB" id="9808276at2"/>
<dbReference type="STRING" id="1226327.SAMN05421732_11315"/>
<gene>
    <name evidence="2" type="ORF">SAMN05421732_11315</name>
</gene>
<dbReference type="SUPFAM" id="SSF51735">
    <property type="entry name" value="NAD(P)-binding Rossmann-fold domains"/>
    <property type="match status" value="1"/>
</dbReference>
<keyword evidence="3" id="KW-1185">Reference proteome</keyword>
<accession>A0A1G6PBH7</accession>
<dbReference type="Proteomes" id="UP000243468">
    <property type="component" value="Unassembled WGS sequence"/>
</dbReference>
<proteinExistence type="predicted"/>
<feature type="domain" description="NAD(P)-binding" evidence="1">
    <location>
        <begin position="9"/>
        <end position="193"/>
    </location>
</feature>
<protein>
    <submittedName>
        <fullName evidence="2">Nucleoside-diphosphate-sugar epimerase</fullName>
    </submittedName>
</protein>
<dbReference type="Gene3D" id="3.40.50.720">
    <property type="entry name" value="NAD(P)-binding Rossmann-like Domain"/>
    <property type="match status" value="1"/>
</dbReference>